<evidence type="ECO:0000259" key="9">
    <source>
        <dbReference type="Pfam" id="PF13231"/>
    </source>
</evidence>
<evidence type="ECO:0000256" key="2">
    <source>
        <dbReference type="ARBA" id="ARBA00022475"/>
    </source>
</evidence>
<keyword evidence="2" id="KW-1003">Cell membrane</keyword>
<dbReference type="PANTHER" id="PTHR33908:SF11">
    <property type="entry name" value="MEMBRANE PROTEIN"/>
    <property type="match status" value="1"/>
</dbReference>
<organism evidence="10 11">
    <name type="scientific">Streptosporangium lutulentum</name>
    <dbReference type="NCBI Taxonomy" id="1461250"/>
    <lineage>
        <taxon>Bacteria</taxon>
        <taxon>Bacillati</taxon>
        <taxon>Actinomycetota</taxon>
        <taxon>Actinomycetes</taxon>
        <taxon>Streptosporangiales</taxon>
        <taxon>Streptosporangiaceae</taxon>
        <taxon>Streptosporangium</taxon>
    </lineage>
</organism>
<dbReference type="InterPro" id="IPR038731">
    <property type="entry name" value="RgtA/B/C-like"/>
</dbReference>
<proteinExistence type="predicted"/>
<evidence type="ECO:0000256" key="3">
    <source>
        <dbReference type="ARBA" id="ARBA00022676"/>
    </source>
</evidence>
<evidence type="ECO:0000256" key="5">
    <source>
        <dbReference type="ARBA" id="ARBA00022692"/>
    </source>
</evidence>
<evidence type="ECO:0000313" key="10">
    <source>
        <dbReference type="EMBL" id="MDP9847065.1"/>
    </source>
</evidence>
<gene>
    <name evidence="10" type="ORF">J2853_006276</name>
</gene>
<feature type="transmembrane region" description="Helical" evidence="8">
    <location>
        <begin position="336"/>
        <end position="355"/>
    </location>
</feature>
<dbReference type="RefSeq" id="WP_307564027.1">
    <property type="nucleotide sequence ID" value="NZ_JAUSQU010000001.1"/>
</dbReference>
<dbReference type="EMBL" id="JAUSQU010000001">
    <property type="protein sequence ID" value="MDP9847065.1"/>
    <property type="molecule type" value="Genomic_DNA"/>
</dbReference>
<feature type="transmembrane region" description="Helical" evidence="8">
    <location>
        <begin position="166"/>
        <end position="193"/>
    </location>
</feature>
<sequence>MTMDVAETTRVRRRARSRLPEVIPAVAATLIGLWSITTPSFWRDESVSVMAASMPLGDLWNLLDSIDRVHALYYLLLRPIAAISTGELAMRLPSVVATAVAAYGIALLGGKLATPRVGLLAGLFYATLPMVSRYAQEVRSYAIVTAVAVLTTCVLVEAARRSSLRWYLGYAAGLVLLGWFHVYALLLVVAHVVTVLLWRRRDVAPTAPPRPEIARFAGALVVAGAGIAPLALLTAGQREAQLSWLTSPGLSDVSTFGQELAGNAWVALPMVALMIFGAFAGGRLTRVALPWALLPFVSMVVSQIYPVYSPRYVLFAVPAMALLAGAGLNALRPRALPWAGLVLIAALTVPAHLTIREPNTRPDDLRGMAAALLAKEHPGDAVLYVGAHWRLFAAVYEDAYRNLRDLTYAPGQTTPRTGAQLRAALDGVERVWVVTGGRKHQNSAFVEDDERYLALMGDRDFTLRSTDDFGYSWIGLYVRTPVGDESDASN</sequence>
<evidence type="ECO:0000256" key="6">
    <source>
        <dbReference type="ARBA" id="ARBA00022989"/>
    </source>
</evidence>
<comment type="subcellular location">
    <subcellularLocation>
        <location evidence="1">Cell membrane</location>
        <topology evidence="1">Multi-pass membrane protein</topology>
    </subcellularLocation>
</comment>
<evidence type="ECO:0000256" key="4">
    <source>
        <dbReference type="ARBA" id="ARBA00022679"/>
    </source>
</evidence>
<dbReference type="Pfam" id="PF13231">
    <property type="entry name" value="PMT_2"/>
    <property type="match status" value="1"/>
</dbReference>
<feature type="transmembrane region" description="Helical" evidence="8">
    <location>
        <begin position="213"/>
        <end position="233"/>
    </location>
</feature>
<evidence type="ECO:0000256" key="1">
    <source>
        <dbReference type="ARBA" id="ARBA00004651"/>
    </source>
</evidence>
<evidence type="ECO:0000256" key="8">
    <source>
        <dbReference type="SAM" id="Phobius"/>
    </source>
</evidence>
<keyword evidence="11" id="KW-1185">Reference proteome</keyword>
<keyword evidence="5 8" id="KW-0812">Transmembrane</keyword>
<dbReference type="Proteomes" id="UP001225356">
    <property type="component" value="Unassembled WGS sequence"/>
</dbReference>
<feature type="transmembrane region" description="Helical" evidence="8">
    <location>
        <begin position="21"/>
        <end position="42"/>
    </location>
</feature>
<dbReference type="InterPro" id="IPR050297">
    <property type="entry name" value="LipidA_mod_glycosyltrf_83"/>
</dbReference>
<feature type="transmembrane region" description="Helical" evidence="8">
    <location>
        <begin position="141"/>
        <end position="159"/>
    </location>
</feature>
<keyword evidence="4 10" id="KW-0808">Transferase</keyword>
<feature type="transmembrane region" description="Helical" evidence="8">
    <location>
        <begin position="264"/>
        <end position="282"/>
    </location>
</feature>
<keyword evidence="6 8" id="KW-1133">Transmembrane helix</keyword>
<reference evidence="10 11" key="1">
    <citation type="submission" date="2023-07" db="EMBL/GenBank/DDBJ databases">
        <title>Sequencing the genomes of 1000 actinobacteria strains.</title>
        <authorList>
            <person name="Klenk H.-P."/>
        </authorList>
    </citation>
    <scope>NUCLEOTIDE SEQUENCE [LARGE SCALE GENOMIC DNA]</scope>
    <source>
        <strain evidence="10 11">DSM 46740</strain>
    </source>
</reference>
<dbReference type="PANTHER" id="PTHR33908">
    <property type="entry name" value="MANNOSYLTRANSFERASE YKCB-RELATED"/>
    <property type="match status" value="1"/>
</dbReference>
<name>A0ABT9QJX5_9ACTN</name>
<keyword evidence="7 8" id="KW-0472">Membrane</keyword>
<feature type="domain" description="Glycosyltransferase RgtA/B/C/D-like" evidence="9">
    <location>
        <begin position="76"/>
        <end position="201"/>
    </location>
</feature>
<evidence type="ECO:0000256" key="7">
    <source>
        <dbReference type="ARBA" id="ARBA00023136"/>
    </source>
</evidence>
<evidence type="ECO:0000313" key="11">
    <source>
        <dbReference type="Proteomes" id="UP001225356"/>
    </source>
</evidence>
<protein>
    <submittedName>
        <fullName evidence="10">Mannosyltransferase</fullName>
        <ecNumber evidence="10">2.4.1.-</ecNumber>
    </submittedName>
</protein>
<dbReference type="GO" id="GO:0016757">
    <property type="term" value="F:glycosyltransferase activity"/>
    <property type="evidence" value="ECO:0007669"/>
    <property type="project" value="UniProtKB-KW"/>
</dbReference>
<dbReference type="EC" id="2.4.1.-" evidence="10"/>
<feature type="transmembrane region" description="Helical" evidence="8">
    <location>
        <begin position="312"/>
        <end position="330"/>
    </location>
</feature>
<comment type="caution">
    <text evidence="10">The sequence shown here is derived from an EMBL/GenBank/DDBJ whole genome shotgun (WGS) entry which is preliminary data.</text>
</comment>
<accession>A0ABT9QJX5</accession>
<keyword evidence="3 10" id="KW-0328">Glycosyltransferase</keyword>
<feature type="transmembrane region" description="Helical" evidence="8">
    <location>
        <begin position="288"/>
        <end position="305"/>
    </location>
</feature>